<dbReference type="PANTHER" id="PTHR32046">
    <property type="entry name" value="G DOMAIN-CONTAINING PROTEIN"/>
    <property type="match status" value="1"/>
</dbReference>
<reference evidence="2" key="1">
    <citation type="submission" date="2021-01" db="EMBL/GenBank/DDBJ databases">
        <authorList>
            <consortium name="Genoscope - CEA"/>
            <person name="William W."/>
        </authorList>
    </citation>
    <scope>NUCLEOTIDE SEQUENCE</scope>
</reference>
<dbReference type="EMBL" id="CAJJDP010000084">
    <property type="protein sequence ID" value="CAD8185346.1"/>
    <property type="molecule type" value="Genomic_DNA"/>
</dbReference>
<organism evidence="2 3">
    <name type="scientific">Paramecium octaurelia</name>
    <dbReference type="NCBI Taxonomy" id="43137"/>
    <lineage>
        <taxon>Eukaryota</taxon>
        <taxon>Sar</taxon>
        <taxon>Alveolata</taxon>
        <taxon>Ciliophora</taxon>
        <taxon>Intramacronucleata</taxon>
        <taxon>Oligohymenophorea</taxon>
        <taxon>Peniculida</taxon>
        <taxon>Parameciidae</taxon>
        <taxon>Paramecium</taxon>
    </lineage>
</organism>
<keyword evidence="3" id="KW-1185">Reference proteome</keyword>
<dbReference type="CDD" id="cd00882">
    <property type="entry name" value="Ras_like_GTPase"/>
    <property type="match status" value="1"/>
</dbReference>
<dbReference type="AlphaFoldDB" id="A0A8S1WHF1"/>
<accession>A0A8S1WHF1</accession>
<evidence type="ECO:0000313" key="2">
    <source>
        <dbReference type="EMBL" id="CAD8185346.1"/>
    </source>
</evidence>
<feature type="compositionally biased region" description="Polar residues" evidence="1">
    <location>
        <begin position="332"/>
        <end position="341"/>
    </location>
</feature>
<dbReference type="OMA" id="MTIYEQS"/>
<dbReference type="OrthoDB" id="304555at2759"/>
<name>A0A8S1WHF1_PAROT</name>
<comment type="caution">
    <text evidence="2">The sequence shown here is derived from an EMBL/GenBank/DDBJ whole genome shotgun (WGS) entry which is preliminary data.</text>
</comment>
<proteinExistence type="predicted"/>
<evidence type="ECO:0000313" key="3">
    <source>
        <dbReference type="Proteomes" id="UP000683925"/>
    </source>
</evidence>
<evidence type="ECO:0000256" key="1">
    <source>
        <dbReference type="SAM" id="MobiDB-lite"/>
    </source>
</evidence>
<evidence type="ECO:0008006" key="4">
    <source>
        <dbReference type="Google" id="ProtNLM"/>
    </source>
</evidence>
<feature type="region of interest" description="Disordered" evidence="1">
    <location>
        <begin position="330"/>
        <end position="357"/>
    </location>
</feature>
<dbReference type="Proteomes" id="UP000683925">
    <property type="component" value="Unassembled WGS sequence"/>
</dbReference>
<sequence>MSYTLINGVNKQNIIEQINYRREQERQAQLDKYLDRLNVLGFYIELLPSIEPLFFVEKQGFSIKEALLLTRGRQQTRPNNEEIQRLQIDAESNILKLDYQNVTFQESQSYTYIIILGPPNRGKTTFIFNIINKVFNVQYYSLYRVRKKQDETRRYYDEYCIQIQNKNYVFVDFRGIGDSKLDFLGLDYSGNSNIYIQILEYIKNKALAAIFYVNSSSINRLSEDESYCLQRFFELIPKSIISQNKFFLVLTYCTDNQPKMTIYEQSNSTPEGLKVLLKDSNLADEKKFWYGINNKPLYEPVIYFDGSKQVQNEKLDALIKDIEQDTFLEPEQNLNDGNQLGSDERSEDEEQKEDQPEIKEAQLGKFQFNLMSKIIEEIIQKLQLLNNRQDNDAINRNYFKNKLNFEKNIIELLIAYRLSTKGLAIQEVNIQQFQTTYLLYEQRDSNEREAFKIKQGSRLLLCETCKIKCHVNCRFNNTSEMVDQNNMCRMFILRNGNFECKKCIKHGENQGCQPKNHTLVDEAGEIKKKIQVSLIISNNYDLFKTNMPLKRKSKAIYRLQQTAAIKAKLNYQNKIDEIRNFMANKPKDDDCIAVDLHQRAKYLNAMMTQLKENNQNGDEFYKKLEEVNQIYQNLFQIDNTTQVPQQQQSNIRPELDMDEQNISQMNNNNTFRQQSLNQNIINHENQFSQQMINGSPLKNLSACFNIASEQQPLISDS</sequence>
<gene>
    <name evidence="2" type="ORF">POCTA_138.1.T0850128</name>
</gene>
<protein>
    <recommendedName>
        <fullName evidence="4">G domain-containing protein</fullName>
    </recommendedName>
</protein>